<gene>
    <name evidence="1" type="ORF">IFO68_09170</name>
</gene>
<dbReference type="EMBL" id="JACYTP010000004">
    <property type="protein sequence ID" value="MBD8512860.1"/>
    <property type="molecule type" value="Genomic_DNA"/>
</dbReference>
<name>A0ABR9BJW5_9GAMM</name>
<dbReference type="RefSeq" id="WP_192015619.1">
    <property type="nucleotide sequence ID" value="NZ_JACYTP010000004.1"/>
</dbReference>
<keyword evidence="2" id="KW-1185">Reference proteome</keyword>
<reference evidence="1 2" key="1">
    <citation type="submission" date="2020-09" db="EMBL/GenBank/DDBJ databases">
        <title>Photobacterium sp. CAU 1568 isolated from sand of Sido Beach.</title>
        <authorList>
            <person name="Kim W."/>
        </authorList>
    </citation>
    <scope>NUCLEOTIDE SEQUENCE [LARGE SCALE GENOMIC DNA]</scope>
    <source>
        <strain evidence="1 2">CAU 1568</strain>
    </source>
</reference>
<protein>
    <submittedName>
        <fullName evidence="1">Uncharacterized protein</fullName>
    </submittedName>
</protein>
<organism evidence="1 2">
    <name type="scientific">Photobacterium arenosum</name>
    <dbReference type="NCBI Taxonomy" id="2774143"/>
    <lineage>
        <taxon>Bacteria</taxon>
        <taxon>Pseudomonadati</taxon>
        <taxon>Pseudomonadota</taxon>
        <taxon>Gammaproteobacteria</taxon>
        <taxon>Vibrionales</taxon>
        <taxon>Vibrionaceae</taxon>
        <taxon>Photobacterium</taxon>
    </lineage>
</organism>
<proteinExistence type="predicted"/>
<evidence type="ECO:0000313" key="2">
    <source>
        <dbReference type="Proteomes" id="UP000649768"/>
    </source>
</evidence>
<sequence>MSSEEFFDVWPISNVDHEKPISFEQFWMLAQDIQLLPYKQHPILKVENQNINKVKNIRK</sequence>
<comment type="caution">
    <text evidence="1">The sequence shown here is derived from an EMBL/GenBank/DDBJ whole genome shotgun (WGS) entry which is preliminary data.</text>
</comment>
<accession>A0ABR9BJW5</accession>
<dbReference type="Proteomes" id="UP000649768">
    <property type="component" value="Unassembled WGS sequence"/>
</dbReference>
<evidence type="ECO:0000313" key="1">
    <source>
        <dbReference type="EMBL" id="MBD8512860.1"/>
    </source>
</evidence>